<keyword evidence="1" id="KW-0812">Transmembrane</keyword>
<dbReference type="InterPro" id="IPR011726">
    <property type="entry name" value="KdpF"/>
</dbReference>
<dbReference type="EMBL" id="RBIR01000001">
    <property type="protein sequence ID" value="RKR29962.1"/>
    <property type="molecule type" value="Genomic_DNA"/>
</dbReference>
<comment type="caution">
    <text evidence="2">The sequence shown here is derived from an EMBL/GenBank/DDBJ whole genome shotgun (WGS) entry which is preliminary data.</text>
</comment>
<dbReference type="OrthoDB" id="4952079at2"/>
<feature type="transmembrane region" description="Helical" evidence="1">
    <location>
        <begin position="6"/>
        <end position="27"/>
    </location>
</feature>
<evidence type="ECO:0000256" key="1">
    <source>
        <dbReference type="SAM" id="Phobius"/>
    </source>
</evidence>
<dbReference type="RefSeq" id="WP_084475820.1">
    <property type="nucleotide sequence ID" value="NZ_RBIR01000001.1"/>
</dbReference>
<dbReference type="GO" id="GO:0008556">
    <property type="term" value="F:P-type potassium transmembrane transporter activity"/>
    <property type="evidence" value="ECO:0007669"/>
    <property type="project" value="InterPro"/>
</dbReference>
<keyword evidence="1" id="KW-1133">Transmembrane helix</keyword>
<organism evidence="2 3">
    <name type="scientific">Arthrobacter oryzae</name>
    <dbReference type="NCBI Taxonomy" id="409290"/>
    <lineage>
        <taxon>Bacteria</taxon>
        <taxon>Bacillati</taxon>
        <taxon>Actinomycetota</taxon>
        <taxon>Actinomycetes</taxon>
        <taxon>Micrococcales</taxon>
        <taxon>Micrococcaceae</taxon>
        <taxon>Arthrobacter</taxon>
    </lineage>
</organism>
<dbReference type="GO" id="GO:0005886">
    <property type="term" value="C:plasma membrane"/>
    <property type="evidence" value="ECO:0007669"/>
    <property type="project" value="InterPro"/>
</dbReference>
<evidence type="ECO:0000313" key="3">
    <source>
        <dbReference type="Proteomes" id="UP000276055"/>
    </source>
</evidence>
<name>A0A495FLV6_9MICC</name>
<proteinExistence type="predicted"/>
<keyword evidence="1" id="KW-0472">Membrane</keyword>
<evidence type="ECO:0000313" key="2">
    <source>
        <dbReference type="EMBL" id="RKR29962.1"/>
    </source>
</evidence>
<protein>
    <submittedName>
        <fullName evidence="2">K+-transporting ATPase KdpF subunit</fullName>
    </submittedName>
</protein>
<dbReference type="AlphaFoldDB" id="A0A495FLV6"/>
<dbReference type="Pfam" id="PF09604">
    <property type="entry name" value="Potass_KdpF"/>
    <property type="match status" value="1"/>
</dbReference>
<accession>A0A495FLV6</accession>
<sequence>MSADAIMWLVLLIAGLCLFGYLLAVLIHPEKW</sequence>
<gene>
    <name evidence="2" type="ORF">C8D78_0280</name>
</gene>
<reference evidence="2 3" key="1">
    <citation type="submission" date="2018-10" db="EMBL/GenBank/DDBJ databases">
        <title>Genomic Encyclopedia of Type Strains, Phase IV (KMG-IV): sequencing the most valuable type-strain genomes for metagenomic binning, comparative biology and taxonomic classification.</title>
        <authorList>
            <person name="Goeker M."/>
        </authorList>
    </citation>
    <scope>NUCLEOTIDE SEQUENCE [LARGE SCALE GENOMIC DNA]</scope>
    <source>
        <strain evidence="2 3">DSM 25586</strain>
    </source>
</reference>
<dbReference type="Proteomes" id="UP000276055">
    <property type="component" value="Unassembled WGS sequence"/>
</dbReference>